<dbReference type="InterPro" id="IPR050900">
    <property type="entry name" value="Transposase_IS3/IS150/IS904"/>
</dbReference>
<dbReference type="PROSITE" id="PS50994">
    <property type="entry name" value="INTEGRASE"/>
    <property type="match status" value="1"/>
</dbReference>
<dbReference type="NCBIfam" id="NF033516">
    <property type="entry name" value="transpos_IS3"/>
    <property type="match status" value="1"/>
</dbReference>
<accession>A0ABX3D0A6</accession>
<evidence type="ECO:0000259" key="2">
    <source>
        <dbReference type="PROSITE" id="PS50994"/>
    </source>
</evidence>
<dbReference type="PANTHER" id="PTHR46889:SF4">
    <property type="entry name" value="TRANSPOSASE INSO FOR INSERTION SEQUENCE ELEMENT IS911B-RELATED"/>
    <property type="match status" value="1"/>
</dbReference>
<reference evidence="3" key="1">
    <citation type="submission" date="2016-07" db="EMBL/GenBank/DDBJ databases">
        <title>Draft genome Planococcus salivarum.</title>
        <authorList>
            <person name="See-Too W.S."/>
        </authorList>
    </citation>
    <scope>NUCLEOTIDE SEQUENCE [LARGE SCALE GENOMIC DNA]</scope>
    <source>
        <strain evidence="3">DSM 23820</strain>
    </source>
</reference>
<dbReference type="Pfam" id="PF00665">
    <property type="entry name" value="rve"/>
    <property type="match status" value="1"/>
</dbReference>
<sequence length="282" mass="32094">MRRDYPVELVCKALGVSASGYYAHIKRPAKTMTERDEKDVKAIQQVYDKSGGTYGVKHISGELKVSGHVINHKRVRRLMGEMNIKSKIRTVKSTHVQKEKSAGYIYPNLLNRDFNAEIANRKWVTDLSELTVKEVKFFISAIIDLHNREVVGFAVSTHPNADLVEVTVRQAMKARGLTDLKQVVLHSDQGSVYSSFRHHRLAEELEFIPSMSRKANCWDNAVIESFFSHLKTEFPHLFPIDSAGQVIDDLPKFIAYFNGERSQKRLDYLTPAAYLNVKKLAS</sequence>
<dbReference type="InterPro" id="IPR012337">
    <property type="entry name" value="RNaseH-like_sf"/>
</dbReference>
<dbReference type="InterPro" id="IPR036397">
    <property type="entry name" value="RNaseH_sf"/>
</dbReference>
<proteinExistence type="predicted"/>
<dbReference type="Gene3D" id="3.30.420.10">
    <property type="entry name" value="Ribonuclease H-like superfamily/Ribonuclease H"/>
    <property type="match status" value="1"/>
</dbReference>
<dbReference type="InterPro" id="IPR048020">
    <property type="entry name" value="Transpos_IS3"/>
</dbReference>
<comment type="function">
    <text evidence="1">Involved in the transposition of the insertion sequence.</text>
</comment>
<protein>
    <submittedName>
        <fullName evidence="3">Transposase</fullName>
    </submittedName>
</protein>
<name>A0ABX3D0A6_9BACL</name>
<dbReference type="InterPro" id="IPR001584">
    <property type="entry name" value="Integrase_cat-core"/>
</dbReference>
<evidence type="ECO:0000256" key="1">
    <source>
        <dbReference type="ARBA" id="ARBA00002286"/>
    </source>
</evidence>
<evidence type="ECO:0000313" key="3">
    <source>
        <dbReference type="EMBL" id="OHX50578.1"/>
    </source>
</evidence>
<dbReference type="Pfam" id="PF13333">
    <property type="entry name" value="rve_2"/>
    <property type="match status" value="1"/>
</dbReference>
<keyword evidence="4" id="KW-1185">Reference proteome</keyword>
<feature type="domain" description="Integrase catalytic" evidence="2">
    <location>
        <begin position="115"/>
        <end position="279"/>
    </location>
</feature>
<dbReference type="PANTHER" id="PTHR46889">
    <property type="entry name" value="TRANSPOSASE INSF FOR INSERTION SEQUENCE IS3B-RELATED"/>
    <property type="match status" value="1"/>
</dbReference>
<gene>
    <name evidence="3" type="ORF">BB776_03880</name>
</gene>
<dbReference type="EMBL" id="MBQG01000111">
    <property type="protein sequence ID" value="OHX50578.1"/>
    <property type="molecule type" value="Genomic_DNA"/>
</dbReference>
<dbReference type="InterPro" id="IPR025948">
    <property type="entry name" value="HTH-like_dom"/>
</dbReference>
<dbReference type="SUPFAM" id="SSF53098">
    <property type="entry name" value="Ribonuclease H-like"/>
    <property type="match status" value="1"/>
</dbReference>
<dbReference type="Pfam" id="PF13276">
    <property type="entry name" value="HTH_21"/>
    <property type="match status" value="1"/>
</dbReference>
<dbReference type="Proteomes" id="UP000242153">
    <property type="component" value="Unassembled WGS sequence"/>
</dbReference>
<evidence type="ECO:0000313" key="4">
    <source>
        <dbReference type="Proteomes" id="UP000242153"/>
    </source>
</evidence>
<organism evidence="3 4">
    <name type="scientific">Planococcus salinarum</name>
    <dbReference type="NCBI Taxonomy" id="622695"/>
    <lineage>
        <taxon>Bacteria</taxon>
        <taxon>Bacillati</taxon>
        <taxon>Bacillota</taxon>
        <taxon>Bacilli</taxon>
        <taxon>Bacillales</taxon>
        <taxon>Caryophanaceae</taxon>
        <taxon>Planococcus</taxon>
    </lineage>
</organism>
<comment type="caution">
    <text evidence="3">The sequence shown here is derived from an EMBL/GenBank/DDBJ whole genome shotgun (WGS) entry which is preliminary data.</text>
</comment>